<dbReference type="InterPro" id="IPR010921">
    <property type="entry name" value="Trp_repressor/repl_initiator"/>
</dbReference>
<proteinExistence type="predicted"/>
<feature type="compositionally biased region" description="Basic and acidic residues" evidence="1">
    <location>
        <begin position="49"/>
        <end position="59"/>
    </location>
</feature>
<evidence type="ECO:0000313" key="3">
    <source>
        <dbReference type="Proteomes" id="UP000697107"/>
    </source>
</evidence>
<gene>
    <name evidence="2" type="ORF">PC118_g10773</name>
</gene>
<evidence type="ECO:0008006" key="4">
    <source>
        <dbReference type="Google" id="ProtNLM"/>
    </source>
</evidence>
<dbReference type="AlphaFoldDB" id="A0A8T1G1W7"/>
<sequence>MPSRYNRYALETKLRVLEVAGRNGVWEETAEDLGVNYNTARAWVRRHVTHGEEGDHEKSPPGVSPHCCQLLSTRGDYGR</sequence>
<accession>A0A8T1G1W7</accession>
<dbReference type="Proteomes" id="UP000697107">
    <property type="component" value="Unassembled WGS sequence"/>
</dbReference>
<comment type="caution">
    <text evidence="2">The sequence shown here is derived from an EMBL/GenBank/DDBJ whole genome shotgun (WGS) entry which is preliminary data.</text>
</comment>
<evidence type="ECO:0000256" key="1">
    <source>
        <dbReference type="SAM" id="MobiDB-lite"/>
    </source>
</evidence>
<dbReference type="SUPFAM" id="SSF48295">
    <property type="entry name" value="TrpR-like"/>
    <property type="match status" value="1"/>
</dbReference>
<organism evidence="2 3">
    <name type="scientific">Phytophthora cactorum</name>
    <dbReference type="NCBI Taxonomy" id="29920"/>
    <lineage>
        <taxon>Eukaryota</taxon>
        <taxon>Sar</taxon>
        <taxon>Stramenopiles</taxon>
        <taxon>Oomycota</taxon>
        <taxon>Peronosporomycetes</taxon>
        <taxon>Peronosporales</taxon>
        <taxon>Peronosporaceae</taxon>
        <taxon>Phytophthora</taxon>
    </lineage>
</organism>
<dbReference type="GO" id="GO:0043565">
    <property type="term" value="F:sequence-specific DNA binding"/>
    <property type="evidence" value="ECO:0007669"/>
    <property type="project" value="InterPro"/>
</dbReference>
<evidence type="ECO:0000313" key="2">
    <source>
        <dbReference type="EMBL" id="KAG2981188.1"/>
    </source>
</evidence>
<reference evidence="2" key="1">
    <citation type="submission" date="2018-10" db="EMBL/GenBank/DDBJ databases">
        <title>Effector identification in a new, highly contiguous assembly of the strawberry crown rot pathogen Phytophthora cactorum.</title>
        <authorList>
            <person name="Armitage A.D."/>
            <person name="Nellist C.F."/>
            <person name="Bates H."/>
            <person name="Vickerstaff R.J."/>
            <person name="Harrison R.J."/>
        </authorList>
    </citation>
    <scope>NUCLEOTIDE SEQUENCE</scope>
    <source>
        <strain evidence="2">P415</strain>
    </source>
</reference>
<protein>
    <recommendedName>
        <fullName evidence="4">Homeodomain-like</fullName>
    </recommendedName>
</protein>
<feature type="region of interest" description="Disordered" evidence="1">
    <location>
        <begin position="49"/>
        <end position="79"/>
    </location>
</feature>
<name>A0A8T1G1W7_9STRA</name>
<dbReference type="EMBL" id="RCML01000315">
    <property type="protein sequence ID" value="KAG2981188.1"/>
    <property type="molecule type" value="Genomic_DNA"/>
</dbReference>